<gene>
    <name evidence="2" type="ORF">HPB52_002449</name>
</gene>
<organism evidence="2 3">
    <name type="scientific">Rhipicephalus sanguineus</name>
    <name type="common">Brown dog tick</name>
    <name type="synonym">Ixodes sanguineus</name>
    <dbReference type="NCBI Taxonomy" id="34632"/>
    <lineage>
        <taxon>Eukaryota</taxon>
        <taxon>Metazoa</taxon>
        <taxon>Ecdysozoa</taxon>
        <taxon>Arthropoda</taxon>
        <taxon>Chelicerata</taxon>
        <taxon>Arachnida</taxon>
        <taxon>Acari</taxon>
        <taxon>Parasitiformes</taxon>
        <taxon>Ixodida</taxon>
        <taxon>Ixodoidea</taxon>
        <taxon>Ixodidae</taxon>
        <taxon>Rhipicephalinae</taxon>
        <taxon>Rhipicephalus</taxon>
        <taxon>Rhipicephalus</taxon>
    </lineage>
</organism>
<dbReference type="EMBL" id="JABSTV010001255">
    <property type="protein sequence ID" value="KAH7934957.1"/>
    <property type="molecule type" value="Genomic_DNA"/>
</dbReference>
<name>A0A9D4PBN6_RHISA</name>
<proteinExistence type="predicted"/>
<evidence type="ECO:0000256" key="1">
    <source>
        <dbReference type="SAM" id="MobiDB-lite"/>
    </source>
</evidence>
<accession>A0A9D4PBN6</accession>
<protein>
    <submittedName>
        <fullName evidence="2">Uncharacterized protein</fullName>
    </submittedName>
</protein>
<evidence type="ECO:0000313" key="2">
    <source>
        <dbReference type="EMBL" id="KAH7934957.1"/>
    </source>
</evidence>
<comment type="caution">
    <text evidence="2">The sequence shown here is derived from an EMBL/GenBank/DDBJ whole genome shotgun (WGS) entry which is preliminary data.</text>
</comment>
<reference evidence="2" key="2">
    <citation type="submission" date="2021-09" db="EMBL/GenBank/DDBJ databases">
        <authorList>
            <person name="Jia N."/>
            <person name="Wang J."/>
            <person name="Shi W."/>
            <person name="Du L."/>
            <person name="Sun Y."/>
            <person name="Zhan W."/>
            <person name="Jiang J."/>
            <person name="Wang Q."/>
            <person name="Zhang B."/>
            <person name="Ji P."/>
            <person name="Sakyi L.B."/>
            <person name="Cui X."/>
            <person name="Yuan T."/>
            <person name="Jiang B."/>
            <person name="Yang W."/>
            <person name="Lam T.T.-Y."/>
            <person name="Chang Q."/>
            <person name="Ding S."/>
            <person name="Wang X."/>
            <person name="Zhu J."/>
            <person name="Ruan X."/>
            <person name="Zhao L."/>
            <person name="Wei J."/>
            <person name="Que T."/>
            <person name="Du C."/>
            <person name="Cheng J."/>
            <person name="Dai P."/>
            <person name="Han X."/>
            <person name="Huang E."/>
            <person name="Gao Y."/>
            <person name="Liu J."/>
            <person name="Shao H."/>
            <person name="Ye R."/>
            <person name="Li L."/>
            <person name="Wei W."/>
            <person name="Wang X."/>
            <person name="Wang C."/>
            <person name="Huo Q."/>
            <person name="Li W."/>
            <person name="Guo W."/>
            <person name="Chen H."/>
            <person name="Chen S."/>
            <person name="Zhou L."/>
            <person name="Zhou L."/>
            <person name="Ni X."/>
            <person name="Tian J."/>
            <person name="Zhou Y."/>
            <person name="Sheng Y."/>
            <person name="Liu T."/>
            <person name="Pan Y."/>
            <person name="Xia L."/>
            <person name="Li J."/>
            <person name="Zhao F."/>
            <person name="Cao W."/>
        </authorList>
    </citation>
    <scope>NUCLEOTIDE SEQUENCE</scope>
    <source>
        <strain evidence="2">Rsan-2018</strain>
        <tissue evidence="2">Larvae</tissue>
    </source>
</reference>
<keyword evidence="3" id="KW-1185">Reference proteome</keyword>
<dbReference type="Proteomes" id="UP000821837">
    <property type="component" value="Unassembled WGS sequence"/>
</dbReference>
<evidence type="ECO:0000313" key="3">
    <source>
        <dbReference type="Proteomes" id="UP000821837"/>
    </source>
</evidence>
<reference evidence="2" key="1">
    <citation type="journal article" date="2020" name="Cell">
        <title>Large-Scale Comparative Analyses of Tick Genomes Elucidate Their Genetic Diversity and Vector Capacities.</title>
        <authorList>
            <consortium name="Tick Genome and Microbiome Consortium (TIGMIC)"/>
            <person name="Jia N."/>
            <person name="Wang J."/>
            <person name="Shi W."/>
            <person name="Du L."/>
            <person name="Sun Y."/>
            <person name="Zhan W."/>
            <person name="Jiang J.F."/>
            <person name="Wang Q."/>
            <person name="Zhang B."/>
            <person name="Ji P."/>
            <person name="Bell-Sakyi L."/>
            <person name="Cui X.M."/>
            <person name="Yuan T.T."/>
            <person name="Jiang B.G."/>
            <person name="Yang W.F."/>
            <person name="Lam T.T."/>
            <person name="Chang Q.C."/>
            <person name="Ding S.J."/>
            <person name="Wang X.J."/>
            <person name="Zhu J.G."/>
            <person name="Ruan X.D."/>
            <person name="Zhao L."/>
            <person name="Wei J.T."/>
            <person name="Ye R.Z."/>
            <person name="Que T.C."/>
            <person name="Du C.H."/>
            <person name="Zhou Y.H."/>
            <person name="Cheng J.X."/>
            <person name="Dai P.F."/>
            <person name="Guo W.B."/>
            <person name="Han X.H."/>
            <person name="Huang E.J."/>
            <person name="Li L.F."/>
            <person name="Wei W."/>
            <person name="Gao Y.C."/>
            <person name="Liu J.Z."/>
            <person name="Shao H.Z."/>
            <person name="Wang X."/>
            <person name="Wang C.C."/>
            <person name="Yang T.C."/>
            <person name="Huo Q.B."/>
            <person name="Li W."/>
            <person name="Chen H.Y."/>
            <person name="Chen S.E."/>
            <person name="Zhou L.G."/>
            <person name="Ni X.B."/>
            <person name="Tian J.H."/>
            <person name="Sheng Y."/>
            <person name="Liu T."/>
            <person name="Pan Y.S."/>
            <person name="Xia L.Y."/>
            <person name="Li J."/>
            <person name="Zhao F."/>
            <person name="Cao W.C."/>
        </authorList>
    </citation>
    <scope>NUCLEOTIDE SEQUENCE</scope>
    <source>
        <strain evidence="2">Rsan-2018</strain>
    </source>
</reference>
<feature type="region of interest" description="Disordered" evidence="1">
    <location>
        <begin position="127"/>
        <end position="229"/>
    </location>
</feature>
<sequence length="243" mass="26063">MFEMQSPFCPFVSAEQLRLQERMRRRRCFADQELLQALAALAQQQQATPFAGPGPLSNALPPGLRAITPPPPPPHTPEEVLLRHHFRLLSFARHPVSAPGNFRSGVATIDSALPFINGSTAHHTYPLQDYEDPRYPGSISGGSSSGFLPLAGPTSGRPELTASASARSARRPDDATPSTPHLALSADSSSPRFRHPTPAEVTSLPASPLLPVCSSRAEGSPVPANREKKPRLSFSVDAIMGIK</sequence>
<dbReference type="AlphaFoldDB" id="A0A9D4PBN6"/>